<dbReference type="PROSITE" id="PS50102">
    <property type="entry name" value="RRM"/>
    <property type="match status" value="1"/>
</dbReference>
<name>A0ABY8TWU8_TETOB</name>
<dbReference type="Gene3D" id="1.10.20.70">
    <property type="entry name" value="Transcription termination and cleavage factor, C-terminal domain"/>
    <property type="match status" value="1"/>
</dbReference>
<protein>
    <recommendedName>
        <fullName evidence="3">RRM domain-containing protein</fullName>
    </recommendedName>
</protein>
<keyword evidence="1" id="KW-0694">RNA-binding</keyword>
<dbReference type="InterPro" id="IPR038192">
    <property type="entry name" value="CSTF_C_sf"/>
</dbReference>
<dbReference type="InterPro" id="IPR025742">
    <property type="entry name" value="CSTF2_hinge"/>
</dbReference>
<sequence>MAMTSTRPVTSTIWVGNLSFDSTEAELQQLLATVGPIKNLRLITDRETGRPKGFGFCEYYDKATAESAHRNLNGTDFHGRSIRIDFAEEFTKPGQRNDRDDRGPGQSAADRDRSGAGGGGARMIGYAAASQSAQAVSALLGGPPASDRRVQDQLNELLASKSRPELWEVLRLLKEFLGGDRAAASQYFAERPGLTKAVFQAQVLLGMVKPPPAAAAGPPGYGAPPAAAANFQEGPIGLGGRMAGPGAPPPPPPRGAAGGPLGLQPPGPGVQVVMVDPASGQHVLVPQQQLGGLPLQPLQQPPPQGMMQMPPQPQPMQMQQQPMGGLQMQQMADPGLQGPPGAQMGMPMQQQQQPPMQPQMQPPPQQQQPIGPGSGGVAGALGGQDPVQMQQLLRQVQTMTDEQINSLPDQFRQQVLFVKQQIALGIVKVE</sequence>
<dbReference type="CDD" id="cd12398">
    <property type="entry name" value="RRM_CSTF2_RNA15_like"/>
    <property type="match status" value="1"/>
</dbReference>
<accession>A0ABY8TWU8</accession>
<organism evidence="4 5">
    <name type="scientific">Tetradesmus obliquus</name>
    <name type="common">Green alga</name>
    <name type="synonym">Acutodesmus obliquus</name>
    <dbReference type="NCBI Taxonomy" id="3088"/>
    <lineage>
        <taxon>Eukaryota</taxon>
        <taxon>Viridiplantae</taxon>
        <taxon>Chlorophyta</taxon>
        <taxon>core chlorophytes</taxon>
        <taxon>Chlorophyceae</taxon>
        <taxon>CS clade</taxon>
        <taxon>Sphaeropleales</taxon>
        <taxon>Scenedesmaceae</taxon>
        <taxon>Tetradesmus</taxon>
    </lineage>
</organism>
<feature type="region of interest" description="Disordered" evidence="2">
    <location>
        <begin position="214"/>
        <end position="268"/>
    </location>
</feature>
<dbReference type="EMBL" id="CP126211">
    <property type="protein sequence ID" value="WIA13605.1"/>
    <property type="molecule type" value="Genomic_DNA"/>
</dbReference>
<keyword evidence="5" id="KW-1185">Reference proteome</keyword>
<feature type="domain" description="RRM" evidence="3">
    <location>
        <begin position="11"/>
        <end position="89"/>
    </location>
</feature>
<feature type="compositionally biased region" description="Pro residues" evidence="2">
    <location>
        <begin position="355"/>
        <end position="366"/>
    </location>
</feature>
<dbReference type="Proteomes" id="UP001244341">
    <property type="component" value="Chromosome 4b"/>
</dbReference>
<evidence type="ECO:0000256" key="1">
    <source>
        <dbReference type="PROSITE-ProRule" id="PRU00176"/>
    </source>
</evidence>
<dbReference type="PANTHER" id="PTHR45735">
    <property type="entry name" value="CLEAVAGE STIMULATION FACTOR SUBUNIT 2"/>
    <property type="match status" value="1"/>
</dbReference>
<feature type="region of interest" description="Disordered" evidence="2">
    <location>
        <begin position="332"/>
        <end position="383"/>
    </location>
</feature>
<dbReference type="Gene3D" id="3.30.70.330">
    <property type="match status" value="1"/>
</dbReference>
<evidence type="ECO:0000313" key="5">
    <source>
        <dbReference type="Proteomes" id="UP001244341"/>
    </source>
</evidence>
<feature type="compositionally biased region" description="Pro residues" evidence="2">
    <location>
        <begin position="299"/>
        <end position="314"/>
    </location>
</feature>
<reference evidence="4 5" key="1">
    <citation type="submission" date="2023-05" db="EMBL/GenBank/DDBJ databases">
        <title>A 100% complete, gapless, phased diploid assembly of the Scenedesmus obliquus UTEX 3031 genome.</title>
        <authorList>
            <person name="Biondi T.C."/>
            <person name="Hanschen E.R."/>
            <person name="Kwon T."/>
            <person name="Eng W."/>
            <person name="Kruse C.P.S."/>
            <person name="Koehler S.I."/>
            <person name="Kunde Y."/>
            <person name="Gleasner C.D."/>
            <person name="You Mak K.T."/>
            <person name="Polle J."/>
            <person name="Hovde B.T."/>
            <person name="Starkenburg S.R."/>
        </authorList>
    </citation>
    <scope>NUCLEOTIDE SEQUENCE [LARGE SCALE GENOMIC DNA]</scope>
    <source>
        <strain evidence="4 5">DOE0152z</strain>
    </source>
</reference>
<feature type="compositionally biased region" description="Low complexity" evidence="2">
    <location>
        <begin position="332"/>
        <end position="354"/>
    </location>
</feature>
<feature type="region of interest" description="Disordered" evidence="2">
    <location>
        <begin position="294"/>
        <end position="319"/>
    </location>
</feature>
<dbReference type="SMART" id="SM00360">
    <property type="entry name" value="RRM"/>
    <property type="match status" value="1"/>
</dbReference>
<dbReference type="InterPro" id="IPR035979">
    <property type="entry name" value="RBD_domain_sf"/>
</dbReference>
<dbReference type="InterPro" id="IPR012677">
    <property type="entry name" value="Nucleotide-bd_a/b_plait_sf"/>
</dbReference>
<feature type="compositionally biased region" description="Low complexity" evidence="2">
    <location>
        <begin position="214"/>
        <end position="229"/>
    </location>
</feature>
<dbReference type="InterPro" id="IPR000504">
    <property type="entry name" value="RRM_dom"/>
</dbReference>
<evidence type="ECO:0000313" key="4">
    <source>
        <dbReference type="EMBL" id="WIA13605.1"/>
    </source>
</evidence>
<dbReference type="PANTHER" id="PTHR45735:SF2">
    <property type="entry name" value="CLEAVAGE STIMULATION FACTOR SUBUNIT 2"/>
    <property type="match status" value="1"/>
</dbReference>
<dbReference type="Pfam" id="PF14327">
    <property type="entry name" value="CSTF2_hinge"/>
    <property type="match status" value="1"/>
</dbReference>
<dbReference type="Pfam" id="PF00076">
    <property type="entry name" value="RRM_1"/>
    <property type="match status" value="1"/>
</dbReference>
<feature type="compositionally biased region" description="Basic and acidic residues" evidence="2">
    <location>
        <begin position="88"/>
        <end position="114"/>
    </location>
</feature>
<gene>
    <name evidence="4" type="ORF">OEZ85_007171</name>
</gene>
<evidence type="ECO:0000256" key="2">
    <source>
        <dbReference type="SAM" id="MobiDB-lite"/>
    </source>
</evidence>
<proteinExistence type="predicted"/>
<feature type="region of interest" description="Disordered" evidence="2">
    <location>
        <begin position="88"/>
        <end position="120"/>
    </location>
</feature>
<dbReference type="SUPFAM" id="SSF54928">
    <property type="entry name" value="RNA-binding domain, RBD"/>
    <property type="match status" value="1"/>
</dbReference>
<feature type="compositionally biased region" description="Gly residues" evidence="2">
    <location>
        <begin position="372"/>
        <end position="382"/>
    </location>
</feature>
<evidence type="ECO:0000259" key="3">
    <source>
        <dbReference type="PROSITE" id="PS50102"/>
    </source>
</evidence>